<accession>A0A0R2XAX6</accession>
<dbReference type="InterPro" id="IPR027417">
    <property type="entry name" value="P-loop_NTPase"/>
</dbReference>
<dbReference type="EMBL" id="LIDN01000176">
    <property type="protein sequence ID" value="KRP33047.1"/>
    <property type="molecule type" value="Genomic_DNA"/>
</dbReference>
<feature type="domain" description="Helicase C-terminal" evidence="9">
    <location>
        <begin position="389"/>
        <end position="560"/>
    </location>
</feature>
<dbReference type="GO" id="GO:0016787">
    <property type="term" value="F:hydrolase activity"/>
    <property type="evidence" value="ECO:0007669"/>
    <property type="project" value="UniProtKB-KW"/>
</dbReference>
<dbReference type="InterPro" id="IPR012340">
    <property type="entry name" value="NA-bd_OB-fold"/>
</dbReference>
<dbReference type="SMART" id="SM00487">
    <property type="entry name" value="DEXDc"/>
    <property type="match status" value="1"/>
</dbReference>
<dbReference type="SUPFAM" id="SSF52540">
    <property type="entry name" value="P-loop containing nucleoside triphosphate hydrolases"/>
    <property type="match status" value="2"/>
</dbReference>
<keyword evidence="2" id="KW-0227">DNA damage</keyword>
<evidence type="ECO:0000256" key="4">
    <source>
        <dbReference type="ARBA" id="ARBA00022806"/>
    </source>
</evidence>
<reference evidence="10 11" key="1">
    <citation type="submission" date="2015-10" db="EMBL/GenBank/DDBJ databases">
        <title>Metagenome-Assembled Genomes uncover a global brackish microbiome.</title>
        <authorList>
            <person name="Hugerth L.W."/>
            <person name="Larsson J."/>
            <person name="Alneberg J."/>
            <person name="Lindh M.V."/>
            <person name="Legrand C."/>
            <person name="Pinhassi J."/>
            <person name="Andersson A.F."/>
        </authorList>
    </citation>
    <scope>NUCLEOTIDE SEQUENCE [LARGE SCALE GENOMIC DNA]</scope>
    <source>
        <strain evidence="10">BACL9 MAG-120924-bin69</strain>
    </source>
</reference>
<evidence type="ECO:0000313" key="10">
    <source>
        <dbReference type="EMBL" id="KRP33047.1"/>
    </source>
</evidence>
<dbReference type="InterPro" id="IPR001650">
    <property type="entry name" value="Helicase_C-like"/>
</dbReference>
<dbReference type="PROSITE" id="PS51192">
    <property type="entry name" value="HELICASE_ATP_BIND_1"/>
    <property type="match status" value="1"/>
</dbReference>
<evidence type="ECO:0000259" key="9">
    <source>
        <dbReference type="PROSITE" id="PS51194"/>
    </source>
</evidence>
<comment type="caution">
    <text evidence="10">The sequence shown here is derived from an EMBL/GenBank/DDBJ whole genome shotgun (WGS) entry which is preliminary data.</text>
</comment>
<dbReference type="InterPro" id="IPR047112">
    <property type="entry name" value="RecG/Mfd"/>
</dbReference>
<name>A0A0R2XAX6_9BACT</name>
<dbReference type="SMART" id="SM00490">
    <property type="entry name" value="HELICc"/>
    <property type="match status" value="1"/>
</dbReference>
<keyword evidence="5" id="KW-0067">ATP-binding</keyword>
<sequence>MGLPEGPVNFQGVVTRSKLNRWRGRKCSVEIDLEVISKGLETGDRVRILFYHLPFMARAFPEGKRVAVYGRLEEKSGILRTIHPETETIEEGKEENIHLDRVVPVYPLIAGLNQRRVRSTLYHYLRNCWPQVEEAFPACEGMPSREESWRIYHFPSSLPEVEVARRRLAWEELVASRFGVLVRRAAREAIRVERPEKVRDLIGPWLANLPFSMTADQKTACGEIDADLRLGRPMHRLLQGDVGSGKTLVAAHALLRALEHGSHVALMAPTTLLVEQHAAALRKLLPPRMLEIVTWTSDSKPGPVGLFPRITIGTHALFAAKARLARLSLCVIDEQQRFGVKQRAAFLAKGERPDLLVLTATPIPRTYDLLMNGDLDKSYLREMPPGRGEVKTYVREAEAEEKIWAHLQDRIQVGDRAYVVVPRLGEEVQDPADEASVKRTYDFLVTRFGSRRVALLHGKMKEQEKLRILDGFRKGEISILAATTVVEVGVDVPEANFMVIDHADRLGLSQLHQLRGRIGRGGKSGKCILIQRAGGQEARERLVFLEKHRDGFLVAEEDFRIRGPGDTLGEEQSGVPRYRHARLPWDSPIFTTADLEAVRLWQGGWHEWRGLVEAEKLARADFAAN</sequence>
<keyword evidence="7" id="KW-0234">DNA repair</keyword>
<keyword evidence="4" id="KW-0347">Helicase</keyword>
<dbReference type="GO" id="GO:0003678">
    <property type="term" value="F:DNA helicase activity"/>
    <property type="evidence" value="ECO:0007669"/>
    <property type="project" value="TreeGrafter"/>
</dbReference>
<evidence type="ECO:0000313" key="11">
    <source>
        <dbReference type="Proteomes" id="UP000051220"/>
    </source>
</evidence>
<evidence type="ECO:0000256" key="7">
    <source>
        <dbReference type="ARBA" id="ARBA00023204"/>
    </source>
</evidence>
<dbReference type="GO" id="GO:0005524">
    <property type="term" value="F:ATP binding"/>
    <property type="evidence" value="ECO:0007669"/>
    <property type="project" value="UniProtKB-KW"/>
</dbReference>
<dbReference type="PROSITE" id="PS51194">
    <property type="entry name" value="HELICASE_CTER"/>
    <property type="match status" value="1"/>
</dbReference>
<dbReference type="GO" id="GO:0006281">
    <property type="term" value="P:DNA repair"/>
    <property type="evidence" value="ECO:0007669"/>
    <property type="project" value="UniProtKB-KW"/>
</dbReference>
<dbReference type="InterPro" id="IPR011545">
    <property type="entry name" value="DEAD/DEAH_box_helicase_dom"/>
</dbReference>
<evidence type="ECO:0000256" key="5">
    <source>
        <dbReference type="ARBA" id="ARBA00022840"/>
    </source>
</evidence>
<dbReference type="Pfam" id="PF00271">
    <property type="entry name" value="Helicase_C"/>
    <property type="match status" value="1"/>
</dbReference>
<evidence type="ECO:0000256" key="2">
    <source>
        <dbReference type="ARBA" id="ARBA00022763"/>
    </source>
</evidence>
<dbReference type="AlphaFoldDB" id="A0A0R2XAX6"/>
<feature type="domain" description="Helicase ATP-binding" evidence="8">
    <location>
        <begin position="227"/>
        <end position="380"/>
    </location>
</feature>
<organism evidence="10 11">
    <name type="scientific">Verrucomicrobia subdivision 6 bacterium BACL9 MAG-120924-bin69</name>
    <dbReference type="NCBI Taxonomy" id="1655635"/>
    <lineage>
        <taxon>Bacteria</taxon>
        <taxon>Pseudomonadati</taxon>
        <taxon>Verrucomicrobiota</taxon>
        <taxon>Verrucomicrobiia</taxon>
        <taxon>Verrucomicrobiales</taxon>
        <taxon>Verrucomicrobia subdivision 6</taxon>
    </lineage>
</organism>
<keyword evidence="1" id="KW-0547">Nucleotide-binding</keyword>
<evidence type="ECO:0000256" key="1">
    <source>
        <dbReference type="ARBA" id="ARBA00022741"/>
    </source>
</evidence>
<dbReference type="Gene3D" id="2.40.50.140">
    <property type="entry name" value="Nucleic acid-binding proteins"/>
    <property type="match status" value="1"/>
</dbReference>
<dbReference type="SUPFAM" id="SSF50249">
    <property type="entry name" value="Nucleic acid-binding proteins"/>
    <property type="match status" value="1"/>
</dbReference>
<keyword evidence="3" id="KW-0378">Hydrolase</keyword>
<gene>
    <name evidence="10" type="ORF">ABS33_05355</name>
</gene>
<dbReference type="PANTHER" id="PTHR47964">
    <property type="entry name" value="ATP-DEPENDENT DNA HELICASE HOMOLOG RECG, CHLOROPLASTIC"/>
    <property type="match status" value="1"/>
</dbReference>
<evidence type="ECO:0008006" key="12">
    <source>
        <dbReference type="Google" id="ProtNLM"/>
    </source>
</evidence>
<evidence type="ECO:0000256" key="6">
    <source>
        <dbReference type="ARBA" id="ARBA00023125"/>
    </source>
</evidence>
<dbReference type="Proteomes" id="UP000051220">
    <property type="component" value="Unassembled WGS sequence"/>
</dbReference>
<dbReference type="PANTHER" id="PTHR47964:SF1">
    <property type="entry name" value="ATP-DEPENDENT DNA HELICASE HOMOLOG RECG, CHLOROPLASTIC"/>
    <property type="match status" value="1"/>
</dbReference>
<dbReference type="InterPro" id="IPR014001">
    <property type="entry name" value="Helicase_ATP-bd"/>
</dbReference>
<keyword evidence="6" id="KW-0238">DNA-binding</keyword>
<proteinExistence type="predicted"/>
<evidence type="ECO:0000256" key="3">
    <source>
        <dbReference type="ARBA" id="ARBA00022801"/>
    </source>
</evidence>
<dbReference type="Gene3D" id="3.40.50.300">
    <property type="entry name" value="P-loop containing nucleotide triphosphate hydrolases"/>
    <property type="match status" value="2"/>
</dbReference>
<protein>
    <recommendedName>
        <fullName evidence="12">ATP-dependent DNA helicase RecG</fullName>
    </recommendedName>
</protein>
<dbReference type="GO" id="GO:0003677">
    <property type="term" value="F:DNA binding"/>
    <property type="evidence" value="ECO:0007669"/>
    <property type="project" value="UniProtKB-KW"/>
</dbReference>
<evidence type="ECO:0000259" key="8">
    <source>
        <dbReference type="PROSITE" id="PS51192"/>
    </source>
</evidence>
<dbReference type="Pfam" id="PF00270">
    <property type="entry name" value="DEAD"/>
    <property type="match status" value="1"/>
</dbReference>